<evidence type="ECO:0000313" key="1">
    <source>
        <dbReference type="EMBL" id="MEJ2902568.1"/>
    </source>
</evidence>
<dbReference type="RefSeq" id="WP_337716226.1">
    <property type="nucleotide sequence ID" value="NZ_JBBEUB010000002.1"/>
</dbReference>
<dbReference type="Proteomes" id="UP001378956">
    <property type="component" value="Unassembled WGS sequence"/>
</dbReference>
<protein>
    <recommendedName>
        <fullName evidence="3">tRNA pseudouridine32 synthase / 23S rRNA pseudouridine746 synthase</fullName>
    </recommendedName>
</protein>
<reference evidence="1 2" key="1">
    <citation type="submission" date="2024-03" db="EMBL/GenBank/DDBJ databases">
        <title>Sequence of Lycoming College Course Isolates.</title>
        <authorList>
            <person name="Plotts O."/>
            <person name="Newman J."/>
        </authorList>
    </citation>
    <scope>NUCLEOTIDE SEQUENCE [LARGE SCALE GENOMIC DNA]</scope>
    <source>
        <strain evidence="1 2">CJB-3</strain>
    </source>
</reference>
<evidence type="ECO:0008006" key="3">
    <source>
        <dbReference type="Google" id="ProtNLM"/>
    </source>
</evidence>
<keyword evidence="2" id="KW-1185">Reference proteome</keyword>
<proteinExistence type="predicted"/>
<gene>
    <name evidence="1" type="ORF">WAE58_09020</name>
</gene>
<sequence>MPNLIDENSVFCPFEESAEINALADGLSFSLESELHPLCLLAASKLQFHLAHQQEWAHNFGLLTGAEGMVIGKMFGVLIVRTEEGKLGYLAAFSGKLAGRNYHAKFVPPIFDGLEPGGFVNAGMEKLTQINEKISYLESFKDEAHTKEILLLKALRKDHSNALQSRIFEQYHFLNKAGESKSLIKAFEHTASGKPPAGAGECAAPKLLQYAFANGMEPLALAEFWWGLSPKSANWKHGHFYAPCIEKCGPILAHMLN</sequence>
<evidence type="ECO:0000313" key="2">
    <source>
        <dbReference type="Proteomes" id="UP001378956"/>
    </source>
</evidence>
<comment type="caution">
    <text evidence="1">The sequence shown here is derived from an EMBL/GenBank/DDBJ whole genome shotgun (WGS) entry which is preliminary data.</text>
</comment>
<name>A0ABU8NMX0_9SPHI</name>
<dbReference type="EMBL" id="JBBEUB010000002">
    <property type="protein sequence ID" value="MEJ2902568.1"/>
    <property type="molecule type" value="Genomic_DNA"/>
</dbReference>
<organism evidence="1 2">
    <name type="scientific">Pedobacter panaciterrae</name>
    <dbReference type="NCBI Taxonomy" id="363849"/>
    <lineage>
        <taxon>Bacteria</taxon>
        <taxon>Pseudomonadati</taxon>
        <taxon>Bacteroidota</taxon>
        <taxon>Sphingobacteriia</taxon>
        <taxon>Sphingobacteriales</taxon>
        <taxon>Sphingobacteriaceae</taxon>
        <taxon>Pedobacter</taxon>
    </lineage>
</organism>
<accession>A0ABU8NMX0</accession>